<dbReference type="Pfam" id="PF00013">
    <property type="entry name" value="KH_1"/>
    <property type="match status" value="4"/>
</dbReference>
<feature type="domain" description="K Homology" evidence="3">
    <location>
        <begin position="283"/>
        <end position="356"/>
    </location>
</feature>
<evidence type="ECO:0000259" key="3">
    <source>
        <dbReference type="SMART" id="SM00322"/>
    </source>
</evidence>
<accession>A0A813LGF7</accession>
<dbReference type="Gene3D" id="3.30.1370.10">
    <property type="entry name" value="K Homology domain, type 1"/>
    <property type="match status" value="2"/>
</dbReference>
<dbReference type="AlphaFoldDB" id="A0A813LGF7"/>
<dbReference type="Proteomes" id="UP000626109">
    <property type="component" value="Unassembled WGS sequence"/>
</dbReference>
<organism evidence="4 5">
    <name type="scientific">Polarella glacialis</name>
    <name type="common">Dinoflagellate</name>
    <dbReference type="NCBI Taxonomy" id="89957"/>
    <lineage>
        <taxon>Eukaryota</taxon>
        <taxon>Sar</taxon>
        <taxon>Alveolata</taxon>
        <taxon>Dinophyceae</taxon>
        <taxon>Suessiales</taxon>
        <taxon>Suessiaceae</taxon>
        <taxon>Polarella</taxon>
    </lineage>
</organism>
<reference evidence="4" key="1">
    <citation type="submission" date="2021-02" db="EMBL/GenBank/DDBJ databases">
        <authorList>
            <person name="Dougan E. K."/>
            <person name="Rhodes N."/>
            <person name="Thang M."/>
            <person name="Chan C."/>
        </authorList>
    </citation>
    <scope>NUCLEOTIDE SEQUENCE</scope>
</reference>
<dbReference type="InterPro" id="IPR004087">
    <property type="entry name" value="KH_dom"/>
</dbReference>
<name>A0A813LGF7_POLGL</name>
<gene>
    <name evidence="4" type="ORF">PGLA2088_LOCUS44869</name>
</gene>
<dbReference type="SMART" id="SM00322">
    <property type="entry name" value="KH"/>
    <property type="match status" value="4"/>
</dbReference>
<evidence type="ECO:0000256" key="1">
    <source>
        <dbReference type="ARBA" id="ARBA00022737"/>
    </source>
</evidence>
<feature type="domain" description="K Homology" evidence="3">
    <location>
        <begin position="109"/>
        <end position="180"/>
    </location>
</feature>
<keyword evidence="1" id="KW-0677">Repeat</keyword>
<dbReference type="PANTHER" id="PTHR10288">
    <property type="entry name" value="KH DOMAIN CONTAINING RNA BINDING PROTEIN"/>
    <property type="match status" value="1"/>
</dbReference>
<dbReference type="EMBL" id="CAJNNW010035421">
    <property type="protein sequence ID" value="CAE8727612.1"/>
    <property type="molecule type" value="Genomic_DNA"/>
</dbReference>
<dbReference type="PROSITE" id="PS50084">
    <property type="entry name" value="KH_TYPE_1"/>
    <property type="match status" value="4"/>
</dbReference>
<feature type="non-terminal residue" evidence="4">
    <location>
        <position position="456"/>
    </location>
</feature>
<feature type="domain" description="K Homology" evidence="3">
    <location>
        <begin position="191"/>
        <end position="260"/>
    </location>
</feature>
<sequence length="456" mass="48814">TLRTWGWYGLTLSLPPNPCQQMGQQLAVGQARVSLGRSVAANLAAPRAACGYHGTFTRAIVGTSSRGLHAASSSVMPLESMSSRAVQSYRAASSTSGTWGVRPSSGEVTDMQVHMIIPSKFIGTILGKKGSQITQITQDSGCKFASVTTYDPDEVDRRVVIIGGYDECARAQRSVHQLYVSAATAAAHEVSHVTVFLMVPQAAAGPVIGKEASNLKRIREESKVQMSLRKETIEGFRLCKISGQLEEVLLAEKLVQEQVEEFLSAEIDKSGQEHSWQAKHQETQMETKMLVPARRAGDVIGKEGSELKRIRESCGVGLQVLHQEETPHCPGERVVILKGGLAARQAALASVLQLAFPPGSRSAVELRLLVLRKDARALIGQQGRNLKAIRDHCGVEVKVDADEVQGERLVTATGPLHDILAASTLVLESWLPASRAALEAKAGGESPAVPAAEVAA</sequence>
<evidence type="ECO:0000256" key="2">
    <source>
        <dbReference type="PROSITE-ProRule" id="PRU00117"/>
    </source>
</evidence>
<dbReference type="GO" id="GO:0003723">
    <property type="term" value="F:RNA binding"/>
    <property type="evidence" value="ECO:0007669"/>
    <property type="project" value="UniProtKB-UniRule"/>
</dbReference>
<proteinExistence type="predicted"/>
<feature type="domain" description="K Homology" evidence="3">
    <location>
        <begin position="362"/>
        <end position="431"/>
    </location>
</feature>
<dbReference type="SUPFAM" id="SSF54791">
    <property type="entry name" value="Eukaryotic type KH-domain (KH-domain type I)"/>
    <property type="match status" value="4"/>
</dbReference>
<dbReference type="Gene3D" id="3.30.310.210">
    <property type="match status" value="1"/>
</dbReference>
<dbReference type="InterPro" id="IPR004088">
    <property type="entry name" value="KH_dom_type_1"/>
</dbReference>
<evidence type="ECO:0000313" key="5">
    <source>
        <dbReference type="Proteomes" id="UP000626109"/>
    </source>
</evidence>
<evidence type="ECO:0000313" key="4">
    <source>
        <dbReference type="EMBL" id="CAE8727612.1"/>
    </source>
</evidence>
<protein>
    <recommendedName>
        <fullName evidence="3">K Homology domain-containing protein</fullName>
    </recommendedName>
</protein>
<keyword evidence="2" id="KW-0694">RNA-binding</keyword>
<comment type="caution">
    <text evidence="4">The sequence shown here is derived from an EMBL/GenBank/DDBJ whole genome shotgun (WGS) entry which is preliminary data.</text>
</comment>
<dbReference type="InterPro" id="IPR036612">
    <property type="entry name" value="KH_dom_type_1_sf"/>
</dbReference>